<reference evidence="2" key="1">
    <citation type="journal article" date="2013" name="Environ. Microbiol.">
        <title>Microbiota from the distal guts of lean and obese adolescents exhibit partial functional redundancy besides clear differences in community structure.</title>
        <authorList>
            <person name="Ferrer M."/>
            <person name="Ruiz A."/>
            <person name="Lanza F."/>
            <person name="Haange S.B."/>
            <person name="Oberbach A."/>
            <person name="Till H."/>
            <person name="Bargiela R."/>
            <person name="Campoy C."/>
            <person name="Segura M.T."/>
            <person name="Richter M."/>
            <person name="von Bergen M."/>
            <person name="Seifert J."/>
            <person name="Suarez A."/>
        </authorList>
    </citation>
    <scope>NUCLEOTIDE SEQUENCE</scope>
</reference>
<dbReference type="InterPro" id="IPR016195">
    <property type="entry name" value="Pol/histidinol_Pase-like"/>
</dbReference>
<dbReference type="PANTHER" id="PTHR32294:SF0">
    <property type="entry name" value="DNA POLYMERASE III SUBUNIT ALPHA"/>
    <property type="match status" value="1"/>
</dbReference>
<dbReference type="AlphaFoldDB" id="K1TPV1"/>
<dbReference type="SMART" id="SM00481">
    <property type="entry name" value="POLIIIAc"/>
    <property type="match status" value="1"/>
</dbReference>
<dbReference type="SUPFAM" id="SSF89550">
    <property type="entry name" value="PHP domain-like"/>
    <property type="match status" value="1"/>
</dbReference>
<protein>
    <submittedName>
        <fullName evidence="2">DNA polymerase III, alpha subunit</fullName>
    </submittedName>
</protein>
<organism evidence="2">
    <name type="scientific">human gut metagenome</name>
    <dbReference type="NCBI Taxonomy" id="408170"/>
    <lineage>
        <taxon>unclassified sequences</taxon>
        <taxon>metagenomes</taxon>
        <taxon>organismal metagenomes</taxon>
    </lineage>
</organism>
<sequence>MGFAHLHVHSEYSLLDGACRIGPLIERAKELGQTALAITDHGVMYGAVAFYKAAVAAGIRPIIGCEVYVAPRGMTDRVHGVDDAYTHLILLCRDETGYHNLCYLVSAAFERGFYGKPRIDWSLLHKHADGLICLSGCVAGDIPRAVL</sequence>
<accession>K1TPV1</accession>
<dbReference type="GO" id="GO:0008408">
    <property type="term" value="F:3'-5' exonuclease activity"/>
    <property type="evidence" value="ECO:0007669"/>
    <property type="project" value="InterPro"/>
</dbReference>
<dbReference type="InterPro" id="IPR004013">
    <property type="entry name" value="PHP_dom"/>
</dbReference>
<dbReference type="GO" id="GO:0006260">
    <property type="term" value="P:DNA replication"/>
    <property type="evidence" value="ECO:0007669"/>
    <property type="project" value="InterPro"/>
</dbReference>
<dbReference type="PANTHER" id="PTHR32294">
    <property type="entry name" value="DNA POLYMERASE III SUBUNIT ALPHA"/>
    <property type="match status" value="1"/>
</dbReference>
<feature type="non-terminal residue" evidence="2">
    <location>
        <position position="147"/>
    </location>
</feature>
<comment type="caution">
    <text evidence="2">The sequence shown here is derived from an EMBL/GenBank/DDBJ whole genome shotgun (WGS) entry which is preliminary data.</text>
</comment>
<dbReference type="Pfam" id="PF02811">
    <property type="entry name" value="PHP"/>
    <property type="match status" value="1"/>
</dbReference>
<evidence type="ECO:0000313" key="2">
    <source>
        <dbReference type="EMBL" id="EKC61321.1"/>
    </source>
</evidence>
<gene>
    <name evidence="2" type="ORF">LEA_12409</name>
</gene>
<evidence type="ECO:0000259" key="1">
    <source>
        <dbReference type="SMART" id="SM00481"/>
    </source>
</evidence>
<proteinExistence type="predicted"/>
<name>K1TPV1_9ZZZZ</name>
<feature type="domain" description="Polymerase/histidinol phosphatase N-terminal" evidence="1">
    <location>
        <begin position="4"/>
        <end position="71"/>
    </location>
</feature>
<dbReference type="InterPro" id="IPR003141">
    <property type="entry name" value="Pol/His_phosphatase_N"/>
</dbReference>
<dbReference type="InterPro" id="IPR004805">
    <property type="entry name" value="DnaE2/DnaE/PolC"/>
</dbReference>
<dbReference type="EMBL" id="AJWY01008397">
    <property type="protein sequence ID" value="EKC61321.1"/>
    <property type="molecule type" value="Genomic_DNA"/>
</dbReference>
<dbReference type="Gene3D" id="3.20.20.140">
    <property type="entry name" value="Metal-dependent hydrolases"/>
    <property type="match status" value="1"/>
</dbReference>